<dbReference type="EMBL" id="OBQI01000006">
    <property type="protein sequence ID" value="SOC52283.1"/>
    <property type="molecule type" value="Genomic_DNA"/>
</dbReference>
<reference evidence="2" key="1">
    <citation type="submission" date="2017-08" db="EMBL/GenBank/DDBJ databases">
        <authorList>
            <person name="Varghese N."/>
            <person name="Submissions S."/>
        </authorList>
    </citation>
    <scope>NUCLEOTIDE SEQUENCE [LARGE SCALE GENOMIC DNA]</scope>
    <source>
        <strain evidence="2">DSM 4725</strain>
    </source>
</reference>
<keyword evidence="2" id="KW-1185">Reference proteome</keyword>
<dbReference type="InterPro" id="IPR034660">
    <property type="entry name" value="DinB/YfiT-like"/>
</dbReference>
<dbReference type="SUPFAM" id="SSF109854">
    <property type="entry name" value="DinB/YfiT-like putative metalloenzymes"/>
    <property type="match status" value="1"/>
</dbReference>
<evidence type="ECO:0008006" key="3">
    <source>
        <dbReference type="Google" id="ProtNLM"/>
    </source>
</evidence>
<protein>
    <recommendedName>
        <fullName evidence="3">Mini-circle protein</fullName>
    </recommendedName>
</protein>
<proteinExistence type="predicted"/>
<dbReference type="RefSeq" id="WP_097196825.1">
    <property type="nucleotide sequence ID" value="NZ_OBQI01000006.1"/>
</dbReference>
<evidence type="ECO:0000313" key="1">
    <source>
        <dbReference type="EMBL" id="SOC52283.1"/>
    </source>
</evidence>
<evidence type="ECO:0000313" key="2">
    <source>
        <dbReference type="Proteomes" id="UP000219435"/>
    </source>
</evidence>
<organism evidence="1 2">
    <name type="scientific">Blastococcus aggregatus</name>
    <dbReference type="NCBI Taxonomy" id="38502"/>
    <lineage>
        <taxon>Bacteria</taxon>
        <taxon>Bacillati</taxon>
        <taxon>Actinomycetota</taxon>
        <taxon>Actinomycetes</taxon>
        <taxon>Geodermatophilales</taxon>
        <taxon>Geodermatophilaceae</taxon>
        <taxon>Blastococcus</taxon>
    </lineage>
</organism>
<dbReference type="Gene3D" id="1.20.120.450">
    <property type="entry name" value="dinb family like domain"/>
    <property type="match status" value="1"/>
</dbReference>
<dbReference type="AlphaFoldDB" id="A0A285VE56"/>
<gene>
    <name evidence="1" type="ORF">SAMN05660748_4015</name>
</gene>
<dbReference type="Proteomes" id="UP000219435">
    <property type="component" value="Unassembled WGS sequence"/>
</dbReference>
<accession>A0A285VE56</accession>
<name>A0A285VE56_9ACTN</name>
<dbReference type="OrthoDB" id="4548523at2"/>
<sequence>MTDSDEAGRIEPPPADDELAVLTGFLDYQRATLAWKTRGLDAEALRVTVAASTMTLGGLLKHLAFVEEMWCSRRLLGRGWSETFADVDWDEDPDWEWHSAAENSPEQLHALWSGAVDRSRELVAEALRDGGLDRPADVGSPDGTTPSLRWILVHLIEEYARHNGHADLIREWIDGEVGE</sequence>
<dbReference type="InterPro" id="IPR007061">
    <property type="entry name" value="MST-like"/>
</dbReference>
<dbReference type="Pfam" id="PF04978">
    <property type="entry name" value="MST"/>
    <property type="match status" value="1"/>
</dbReference>